<feature type="domain" description="R" evidence="9">
    <location>
        <begin position="260"/>
        <end position="277"/>
    </location>
</feature>
<dbReference type="GO" id="GO:0003700">
    <property type="term" value="F:DNA-binding transcription factor activity"/>
    <property type="evidence" value="ECO:0000318"/>
    <property type="project" value="GO_Central"/>
</dbReference>
<dbReference type="OMA" id="FNHIVAR"/>
<dbReference type="Pfam" id="PF03634">
    <property type="entry name" value="TCP"/>
    <property type="match status" value="1"/>
</dbReference>
<protein>
    <recommendedName>
        <fullName evidence="12">Transcription factor</fullName>
    </recommendedName>
</protein>
<dbReference type="Proteomes" id="UP000008311">
    <property type="component" value="Unassembled WGS sequence"/>
</dbReference>
<evidence type="ECO:0000256" key="1">
    <source>
        <dbReference type="ARBA" id="ARBA00004123"/>
    </source>
</evidence>
<sequence>MYSSSNSFTNPLPYTNQTTVSTSFFDTYQNPSSIQDYPSSSPPFLNFPVSTFLDDGDLLLSDFVTQQQQQILGFNDISLAAETNSQENHMNLAASKKATTRTNKKIKRSSSTASSQQPISRKRSGKKDRHSKIYTAQGPRDRRMRLSLQIARKFFDLQDMLGFDKASKTIDWLFTKSKAAIKELTDSYPKVKRSSDSDGSSRSVSSTSESEVMSGTKLTTEDNGDKRGMGTEGDSFVRQQRCKESNNNKPNKPVFNLLARESRDKARARARERTKEKLKHRCLDKSKHCCSQSNPDILELLLPSGTLENGEKQEMKSAVKTVSDQEGEKEKAEDQEPGTILGLTNSTVSFSFFDISQDAVIPSGPDFEDHEFSGFPGNWDIISNGSNNNRYYSMPNMKLSATGNAHVQNPNAIFMATPNSQEQNLTSVFMATSDTQNPNSGFHELFKFK</sequence>
<keyword evidence="5" id="KW-0804">Transcription</keyword>
<dbReference type="InterPro" id="IPR005333">
    <property type="entry name" value="Transcription_factor_TCP"/>
</dbReference>
<feature type="compositionally biased region" description="Low complexity" evidence="7">
    <location>
        <begin position="197"/>
        <end position="216"/>
    </location>
</feature>
<dbReference type="PANTHER" id="PTHR31072">
    <property type="entry name" value="TRANSCRIPTION FACTOR TCP4-RELATED"/>
    <property type="match status" value="1"/>
</dbReference>
<dbReference type="InterPro" id="IPR017888">
    <property type="entry name" value="CYC/TB1_R_domain"/>
</dbReference>
<dbReference type="GO" id="GO:0005634">
    <property type="term" value="C:nucleus"/>
    <property type="evidence" value="ECO:0000318"/>
    <property type="project" value="GO_Central"/>
</dbReference>
<dbReference type="STRING" id="3988.B9SEI1"/>
<proteinExistence type="predicted"/>
<dbReference type="eggNOG" id="ENOG502QUQ6">
    <property type="taxonomic scope" value="Eukaryota"/>
</dbReference>
<evidence type="ECO:0000256" key="3">
    <source>
        <dbReference type="ARBA" id="ARBA00023015"/>
    </source>
</evidence>
<evidence type="ECO:0000259" key="9">
    <source>
        <dbReference type="PROSITE" id="PS51370"/>
    </source>
</evidence>
<keyword evidence="11" id="KW-1185">Reference proteome</keyword>
<feature type="region of interest" description="Disordered" evidence="7">
    <location>
        <begin position="187"/>
        <end position="253"/>
    </location>
</feature>
<feature type="domain" description="TCP" evidence="8">
    <location>
        <begin position="126"/>
        <end position="184"/>
    </location>
</feature>
<feature type="region of interest" description="Disordered" evidence="7">
    <location>
        <begin position="95"/>
        <end position="140"/>
    </location>
</feature>
<dbReference type="GO" id="GO:2000032">
    <property type="term" value="P:regulation of secondary shoot formation"/>
    <property type="evidence" value="ECO:0000318"/>
    <property type="project" value="GO_Central"/>
</dbReference>
<evidence type="ECO:0000313" key="10">
    <source>
        <dbReference type="EMBL" id="EEF38011.1"/>
    </source>
</evidence>
<dbReference type="GO" id="GO:0043565">
    <property type="term" value="F:sequence-specific DNA binding"/>
    <property type="evidence" value="ECO:0000318"/>
    <property type="project" value="GO_Central"/>
</dbReference>
<evidence type="ECO:0000259" key="8">
    <source>
        <dbReference type="PROSITE" id="PS51369"/>
    </source>
</evidence>
<evidence type="ECO:0000256" key="6">
    <source>
        <dbReference type="ARBA" id="ARBA00023242"/>
    </source>
</evidence>
<evidence type="ECO:0000256" key="4">
    <source>
        <dbReference type="ARBA" id="ARBA00023125"/>
    </source>
</evidence>
<keyword evidence="2" id="KW-0217">Developmental protein</keyword>
<organism evidence="10 11">
    <name type="scientific">Ricinus communis</name>
    <name type="common">Castor bean</name>
    <dbReference type="NCBI Taxonomy" id="3988"/>
    <lineage>
        <taxon>Eukaryota</taxon>
        <taxon>Viridiplantae</taxon>
        <taxon>Streptophyta</taxon>
        <taxon>Embryophyta</taxon>
        <taxon>Tracheophyta</taxon>
        <taxon>Spermatophyta</taxon>
        <taxon>Magnoliopsida</taxon>
        <taxon>eudicotyledons</taxon>
        <taxon>Gunneridae</taxon>
        <taxon>Pentapetalae</taxon>
        <taxon>rosids</taxon>
        <taxon>fabids</taxon>
        <taxon>Malpighiales</taxon>
        <taxon>Euphorbiaceae</taxon>
        <taxon>Acalyphoideae</taxon>
        <taxon>Acalypheae</taxon>
        <taxon>Ricinus</taxon>
    </lineage>
</organism>
<accession>B9SEI1</accession>
<keyword evidence="4" id="KW-0238">DNA-binding</keyword>
<feature type="compositionally biased region" description="Basic residues" evidence="7">
    <location>
        <begin position="120"/>
        <end position="132"/>
    </location>
</feature>
<keyword evidence="6" id="KW-0539">Nucleus</keyword>
<dbReference type="EMBL" id="EQ973936">
    <property type="protein sequence ID" value="EEF38011.1"/>
    <property type="molecule type" value="Genomic_DNA"/>
</dbReference>
<dbReference type="PROSITE" id="PS51370">
    <property type="entry name" value="R"/>
    <property type="match status" value="1"/>
</dbReference>
<evidence type="ECO:0008006" key="12">
    <source>
        <dbReference type="Google" id="ProtNLM"/>
    </source>
</evidence>
<feature type="compositionally biased region" description="Basic residues" evidence="7">
    <location>
        <begin position="98"/>
        <end position="108"/>
    </location>
</feature>
<feature type="compositionally biased region" description="Basic and acidic residues" evidence="7">
    <location>
        <begin position="219"/>
        <end position="229"/>
    </location>
</feature>
<reference evidence="11" key="1">
    <citation type="journal article" date="2010" name="Nat. Biotechnol.">
        <title>Draft genome sequence of the oilseed species Ricinus communis.</title>
        <authorList>
            <person name="Chan A.P."/>
            <person name="Crabtree J."/>
            <person name="Zhao Q."/>
            <person name="Lorenzi H."/>
            <person name="Orvis J."/>
            <person name="Puiu D."/>
            <person name="Melake-Berhan A."/>
            <person name="Jones K.M."/>
            <person name="Redman J."/>
            <person name="Chen G."/>
            <person name="Cahoon E.B."/>
            <person name="Gedil M."/>
            <person name="Stanke M."/>
            <person name="Haas B.J."/>
            <person name="Wortman J.R."/>
            <person name="Fraser-Liggett C.M."/>
            <person name="Ravel J."/>
            <person name="Rabinowicz P.D."/>
        </authorList>
    </citation>
    <scope>NUCLEOTIDE SEQUENCE [LARGE SCALE GENOMIC DNA]</scope>
    <source>
        <strain evidence="11">cv. Hale</strain>
    </source>
</reference>
<keyword evidence="3" id="KW-0805">Transcription regulation</keyword>
<comment type="subcellular location">
    <subcellularLocation>
        <location evidence="1">Nucleus</location>
    </subcellularLocation>
</comment>
<evidence type="ECO:0000256" key="2">
    <source>
        <dbReference type="ARBA" id="ARBA00022473"/>
    </source>
</evidence>
<dbReference type="AlphaFoldDB" id="B9SEI1"/>
<dbReference type="PROSITE" id="PS51369">
    <property type="entry name" value="TCP"/>
    <property type="match status" value="1"/>
</dbReference>
<dbReference type="SMR" id="B9SEI1"/>
<feature type="compositionally biased region" description="Low complexity" evidence="7">
    <location>
        <begin position="109"/>
        <end position="119"/>
    </location>
</feature>
<dbReference type="PANTHER" id="PTHR31072:SF87">
    <property type="entry name" value="TRANSCRIPTION FACTOR TCP12"/>
    <property type="match status" value="1"/>
</dbReference>
<name>B9SEI1_RICCO</name>
<evidence type="ECO:0000313" key="11">
    <source>
        <dbReference type="Proteomes" id="UP000008311"/>
    </source>
</evidence>
<dbReference type="OrthoDB" id="1896834at2759"/>
<gene>
    <name evidence="10" type="ORF">RCOM_0705020</name>
</gene>
<evidence type="ECO:0000256" key="7">
    <source>
        <dbReference type="SAM" id="MobiDB-lite"/>
    </source>
</evidence>
<dbReference type="InterPro" id="IPR017887">
    <property type="entry name" value="TF_TCP_subgr"/>
</dbReference>
<dbReference type="InParanoid" id="B9SEI1"/>
<evidence type="ECO:0000256" key="5">
    <source>
        <dbReference type="ARBA" id="ARBA00023163"/>
    </source>
</evidence>